<organism evidence="9 10">
    <name type="scientific">Mesotoga prima MesG1.Ag.4.2</name>
    <dbReference type="NCBI Taxonomy" id="660470"/>
    <lineage>
        <taxon>Bacteria</taxon>
        <taxon>Thermotogati</taxon>
        <taxon>Thermotogota</taxon>
        <taxon>Thermotogae</taxon>
        <taxon>Kosmotogales</taxon>
        <taxon>Kosmotogaceae</taxon>
        <taxon>Mesotoga</taxon>
    </lineage>
</organism>
<feature type="transmembrane region" description="Helical" evidence="7">
    <location>
        <begin position="87"/>
        <end position="106"/>
    </location>
</feature>
<evidence type="ECO:0000313" key="10">
    <source>
        <dbReference type="Proteomes" id="UP000002881"/>
    </source>
</evidence>
<evidence type="ECO:0000256" key="3">
    <source>
        <dbReference type="ARBA" id="ARBA00022723"/>
    </source>
</evidence>
<dbReference type="Pfam" id="PF12838">
    <property type="entry name" value="Fer4_7"/>
    <property type="match status" value="1"/>
</dbReference>
<gene>
    <name evidence="9" type="ORF">Theba_1852</name>
</gene>
<dbReference type="GO" id="GO:0005886">
    <property type="term" value="C:plasma membrane"/>
    <property type="evidence" value="ECO:0007669"/>
    <property type="project" value="TreeGrafter"/>
</dbReference>
<dbReference type="RefSeq" id="WP_006488334.1">
    <property type="nucleotide sequence ID" value="NC_017934.1"/>
</dbReference>
<evidence type="ECO:0000256" key="1">
    <source>
        <dbReference type="ARBA" id="ARBA00022448"/>
    </source>
</evidence>
<dbReference type="PANTHER" id="PTHR30176:SF3">
    <property type="entry name" value="FERREDOXIN-TYPE PROTEIN NAPH"/>
    <property type="match status" value="1"/>
</dbReference>
<dbReference type="InterPro" id="IPR017896">
    <property type="entry name" value="4Fe4S_Fe-S-bd"/>
</dbReference>
<dbReference type="PROSITE" id="PS00198">
    <property type="entry name" value="4FE4S_FER_1"/>
    <property type="match status" value="2"/>
</dbReference>
<reference evidence="9 10" key="1">
    <citation type="journal article" date="2012" name="Genome Biol. Evol.">
        <title>Genome Sequence of the Mesophilic Thermotogales Bacterium Mesotoga prima MesG1.Ag.4.2 Reveals the Largest Thermotogales Genome To Date.</title>
        <authorList>
            <person name="Zhaxybayeva O."/>
            <person name="Swithers K.S."/>
            <person name="Foght J."/>
            <person name="Green A.G."/>
            <person name="Bruce D."/>
            <person name="Detter C."/>
            <person name="Han S."/>
            <person name="Teshima H."/>
            <person name="Han J."/>
            <person name="Woyke T."/>
            <person name="Pitluck S."/>
            <person name="Nolan M."/>
            <person name="Ivanova N."/>
            <person name="Pati A."/>
            <person name="Land M.L."/>
            <person name="Dlutek M."/>
            <person name="Doolittle W.F."/>
            <person name="Noll K.M."/>
            <person name="Nesbo C.L."/>
        </authorList>
    </citation>
    <scope>NUCLEOTIDE SEQUENCE [LARGE SCALE GENOMIC DNA]</scope>
    <source>
        <strain evidence="10">mesG1.Ag.4.2</strain>
    </source>
</reference>
<keyword evidence="4" id="KW-0249">Electron transport</keyword>
<dbReference type="EMBL" id="CP003532">
    <property type="protein sequence ID" value="AFK07502.1"/>
    <property type="molecule type" value="Genomic_DNA"/>
</dbReference>
<feature type="transmembrane region" description="Helical" evidence="7">
    <location>
        <begin position="33"/>
        <end position="52"/>
    </location>
</feature>
<evidence type="ECO:0000256" key="5">
    <source>
        <dbReference type="ARBA" id="ARBA00023004"/>
    </source>
</evidence>
<evidence type="ECO:0000313" key="9">
    <source>
        <dbReference type="EMBL" id="AFK07502.1"/>
    </source>
</evidence>
<dbReference type="STRING" id="660470.Theba_1852"/>
<dbReference type="PROSITE" id="PS51379">
    <property type="entry name" value="4FE4S_FER_2"/>
    <property type="match status" value="2"/>
</dbReference>
<keyword evidence="7" id="KW-0812">Transmembrane</keyword>
<evidence type="ECO:0000256" key="6">
    <source>
        <dbReference type="ARBA" id="ARBA00023014"/>
    </source>
</evidence>
<keyword evidence="7" id="KW-1133">Transmembrane helix</keyword>
<proteinExistence type="predicted"/>
<dbReference type="GO" id="GO:0051539">
    <property type="term" value="F:4 iron, 4 sulfur cluster binding"/>
    <property type="evidence" value="ECO:0007669"/>
    <property type="project" value="UniProtKB-KW"/>
</dbReference>
<evidence type="ECO:0000259" key="8">
    <source>
        <dbReference type="PROSITE" id="PS51379"/>
    </source>
</evidence>
<keyword evidence="6" id="KW-0411">Iron-sulfur</keyword>
<keyword evidence="5" id="KW-0408">Iron</keyword>
<keyword evidence="3" id="KW-0479">Metal-binding</keyword>
<dbReference type="InterPro" id="IPR051684">
    <property type="entry name" value="Electron_Trans/Redox"/>
</dbReference>
<sequence precursor="true">MTNRKAAALRVIVEVGFLFLFFFLLRSRDLQKWFLIFGIGLVGALFLGRFYCGWICPMETLFRPINWLYSKLRVKRLKTPAIFKNNVFRWSILVLFLLLMVAVRIFKIKVNLLLYITAFSVLITLVFEEEFWHRYMCPFGTLLSLFSRKPLFGMKVEKPPCVSCGICQNVCPVSAIETEEDGMKIDTSECLVCLKCKESCPKISIKYSVLK</sequence>
<dbReference type="eggNOG" id="COG0348">
    <property type="taxonomic scope" value="Bacteria"/>
</dbReference>
<dbReference type="AlphaFoldDB" id="I2F6E9"/>
<dbReference type="Gene3D" id="3.30.70.20">
    <property type="match status" value="1"/>
</dbReference>
<name>I2F6E9_9BACT</name>
<dbReference type="Pfam" id="PF12801">
    <property type="entry name" value="Fer4_5"/>
    <property type="match status" value="2"/>
</dbReference>
<evidence type="ECO:0000256" key="2">
    <source>
        <dbReference type="ARBA" id="ARBA00022485"/>
    </source>
</evidence>
<feature type="domain" description="4Fe-4S ferredoxin-type" evidence="8">
    <location>
        <begin position="183"/>
        <end position="210"/>
    </location>
</feature>
<dbReference type="GeneID" id="87107617"/>
<dbReference type="HOGENOM" id="CLU_1307838_0_0_0"/>
<dbReference type="InterPro" id="IPR017900">
    <property type="entry name" value="4Fe4S_Fe_S_CS"/>
</dbReference>
<keyword evidence="10" id="KW-1185">Reference proteome</keyword>
<feature type="domain" description="4Fe-4S ferredoxin-type" evidence="8">
    <location>
        <begin position="152"/>
        <end position="181"/>
    </location>
</feature>
<dbReference type="GO" id="GO:0046872">
    <property type="term" value="F:metal ion binding"/>
    <property type="evidence" value="ECO:0007669"/>
    <property type="project" value="UniProtKB-KW"/>
</dbReference>
<dbReference type="KEGG" id="mpg:Theba_1852"/>
<dbReference type="PANTHER" id="PTHR30176">
    <property type="entry name" value="FERREDOXIN-TYPE PROTEIN NAPH"/>
    <property type="match status" value="1"/>
</dbReference>
<dbReference type="Proteomes" id="UP000002881">
    <property type="component" value="Chromosome"/>
</dbReference>
<keyword evidence="2" id="KW-0004">4Fe-4S</keyword>
<feature type="transmembrane region" description="Helical" evidence="7">
    <location>
        <begin position="112"/>
        <end position="128"/>
    </location>
</feature>
<protein>
    <recommendedName>
        <fullName evidence="8">4Fe-4S ferredoxin-type domain-containing protein</fullName>
    </recommendedName>
</protein>
<keyword evidence="7" id="KW-0472">Membrane</keyword>
<evidence type="ECO:0000256" key="7">
    <source>
        <dbReference type="SAM" id="Phobius"/>
    </source>
</evidence>
<accession>I2F6E9</accession>
<dbReference type="SUPFAM" id="SSF54862">
    <property type="entry name" value="4Fe-4S ferredoxins"/>
    <property type="match status" value="1"/>
</dbReference>
<keyword evidence="1" id="KW-0813">Transport</keyword>
<feature type="transmembrane region" description="Helical" evidence="7">
    <location>
        <begin position="7"/>
        <end position="27"/>
    </location>
</feature>
<evidence type="ECO:0000256" key="4">
    <source>
        <dbReference type="ARBA" id="ARBA00022982"/>
    </source>
</evidence>